<evidence type="ECO:0000313" key="4">
    <source>
        <dbReference type="Proteomes" id="UP001163266"/>
    </source>
</evidence>
<proteinExistence type="predicted"/>
<name>A0ABY6MUX4_9BURK</name>
<dbReference type="EMBL" id="CP110257">
    <property type="protein sequence ID" value="UZD55805.1"/>
    <property type="molecule type" value="Genomic_DNA"/>
</dbReference>
<evidence type="ECO:0000256" key="1">
    <source>
        <dbReference type="SAM" id="MobiDB-lite"/>
    </source>
</evidence>
<reference evidence="3" key="1">
    <citation type="submission" date="2022-10" db="EMBL/GenBank/DDBJ databases">
        <title>Complete genome sequence of Schlegelella aquatica LMG 23380.</title>
        <authorList>
            <person name="Musilova J."/>
            <person name="Kourilova X."/>
            <person name="Bezdicek M."/>
            <person name="Hermankova K."/>
            <person name="Obruca S."/>
            <person name="Sedlar K."/>
        </authorList>
    </citation>
    <scope>NUCLEOTIDE SEQUENCE</scope>
    <source>
        <strain evidence="3">LMG 23380</strain>
    </source>
</reference>
<dbReference type="PANTHER" id="PTHR10612:SF34">
    <property type="entry name" value="APOLIPOPROTEIN D"/>
    <property type="match status" value="1"/>
</dbReference>
<sequence>MLRSTLRRLEDEIRQCEARVEWQDARAAAQWHELHRAGRRRLKSLALGGVVTAASGLALRRYSRRRAASRPGGRAPWWHHLLGPAFLPLVASAAAPLVGRKGASFLAGLGLPFHVKEPEPLELVAELDPSLLAGQWYEIARLPAHPAREVASDVTLEYLWHDDGSLEVVERGRRGDGSEHVAHFAARLAPGAVTLAQLELTGAPFWLRWWPGSWADHWVLDLSGDGQALMVGTPERDRLWILARTPALDESGYQAFVARAAAQGFDVQRLVRTAHEPRKVAQAHVEAAAPQAQSQEAAMTWPVPEREGRSAARPGL</sequence>
<dbReference type="PANTHER" id="PTHR10612">
    <property type="entry name" value="APOLIPOPROTEIN D"/>
    <property type="match status" value="1"/>
</dbReference>
<organism evidence="3 4">
    <name type="scientific">Caldimonas aquatica</name>
    <dbReference type="NCBI Taxonomy" id="376175"/>
    <lineage>
        <taxon>Bacteria</taxon>
        <taxon>Pseudomonadati</taxon>
        <taxon>Pseudomonadota</taxon>
        <taxon>Betaproteobacteria</taxon>
        <taxon>Burkholderiales</taxon>
        <taxon>Sphaerotilaceae</taxon>
        <taxon>Caldimonas</taxon>
    </lineage>
</organism>
<feature type="domain" description="Lipocalin/cytosolic fatty-acid binding" evidence="2">
    <location>
        <begin position="132"/>
        <end position="274"/>
    </location>
</feature>
<evidence type="ECO:0000313" key="3">
    <source>
        <dbReference type="EMBL" id="UZD55805.1"/>
    </source>
</evidence>
<dbReference type="InterPro" id="IPR012674">
    <property type="entry name" value="Calycin"/>
</dbReference>
<dbReference type="InterPro" id="IPR002446">
    <property type="entry name" value="Lipocalin_bac"/>
</dbReference>
<accession>A0ABY6MUX4</accession>
<keyword evidence="4" id="KW-1185">Reference proteome</keyword>
<gene>
    <name evidence="3" type="ORF">OMP39_04285</name>
</gene>
<dbReference type="Pfam" id="PF08212">
    <property type="entry name" value="Lipocalin_2"/>
    <property type="match status" value="1"/>
</dbReference>
<dbReference type="Proteomes" id="UP001163266">
    <property type="component" value="Chromosome"/>
</dbReference>
<dbReference type="PRINTS" id="PR01171">
    <property type="entry name" value="BCTLIPOCALIN"/>
</dbReference>
<dbReference type="RefSeq" id="WP_264893559.1">
    <property type="nucleotide sequence ID" value="NZ_CP110257.1"/>
</dbReference>
<protein>
    <submittedName>
        <fullName evidence="3">Lipocalin family protein</fullName>
    </submittedName>
</protein>
<dbReference type="InterPro" id="IPR047202">
    <property type="entry name" value="Lipocalin_Blc-like_dom"/>
</dbReference>
<evidence type="ECO:0000259" key="2">
    <source>
        <dbReference type="Pfam" id="PF08212"/>
    </source>
</evidence>
<feature type="compositionally biased region" description="Low complexity" evidence="1">
    <location>
        <begin position="288"/>
        <end position="298"/>
    </location>
</feature>
<dbReference type="Gene3D" id="2.40.128.20">
    <property type="match status" value="1"/>
</dbReference>
<feature type="region of interest" description="Disordered" evidence="1">
    <location>
        <begin position="288"/>
        <end position="316"/>
    </location>
</feature>
<dbReference type="SUPFAM" id="SSF50814">
    <property type="entry name" value="Lipocalins"/>
    <property type="match status" value="1"/>
</dbReference>
<dbReference type="CDD" id="cd19438">
    <property type="entry name" value="lipocalin_Blc-like"/>
    <property type="match status" value="1"/>
</dbReference>
<dbReference type="InterPro" id="IPR000566">
    <property type="entry name" value="Lipocln_cytosolic_FA-bd_dom"/>
</dbReference>